<dbReference type="RefSeq" id="WP_183627657.1">
    <property type="nucleotide sequence ID" value="NZ_JACIDX010000016.1"/>
</dbReference>
<evidence type="ECO:0000313" key="3">
    <source>
        <dbReference type="Proteomes" id="UP000548867"/>
    </source>
</evidence>
<organism evidence="2 3">
    <name type="scientific">Novosphingobium sediminicola</name>
    <dbReference type="NCBI Taxonomy" id="563162"/>
    <lineage>
        <taxon>Bacteria</taxon>
        <taxon>Pseudomonadati</taxon>
        <taxon>Pseudomonadota</taxon>
        <taxon>Alphaproteobacteria</taxon>
        <taxon>Sphingomonadales</taxon>
        <taxon>Sphingomonadaceae</taxon>
        <taxon>Novosphingobium</taxon>
    </lineage>
</organism>
<gene>
    <name evidence="2" type="ORF">GGR38_003781</name>
</gene>
<dbReference type="Pfam" id="PF04101">
    <property type="entry name" value="Glyco_tran_28_C"/>
    <property type="match status" value="1"/>
</dbReference>
<dbReference type="Gene3D" id="3.40.50.2000">
    <property type="entry name" value="Glycogen Phosphorylase B"/>
    <property type="match status" value="1"/>
</dbReference>
<name>A0A7W6G833_9SPHN</name>
<protein>
    <submittedName>
        <fullName evidence="2">UDP-N-acetylglucosamine transferase subunit ALG13</fullName>
    </submittedName>
</protein>
<sequence>MILLSVGTQLPFDRLVEAVDQWASRHPEVEVIAQIGPSNYRPTAMKSCAFFEPDRFRKLQAQCSLMVSHAGIGSIINALELGKPIIILGRDHRRHEHRNGHQISTITRFGDLPGIYAARDEIHLMELLDRVDLLAGKNILPPSAPEDFIKNIENYAANAKALPFWRILWRLFFP</sequence>
<dbReference type="InterPro" id="IPR007235">
    <property type="entry name" value="Glyco_trans_28_C"/>
</dbReference>
<dbReference type="SUPFAM" id="SSF53756">
    <property type="entry name" value="UDP-Glycosyltransferase/glycogen phosphorylase"/>
    <property type="match status" value="1"/>
</dbReference>
<dbReference type="EMBL" id="JACIDX010000016">
    <property type="protein sequence ID" value="MBB3956815.1"/>
    <property type="molecule type" value="Genomic_DNA"/>
</dbReference>
<dbReference type="Proteomes" id="UP000548867">
    <property type="component" value="Unassembled WGS sequence"/>
</dbReference>
<reference evidence="2 3" key="1">
    <citation type="submission" date="2020-08" db="EMBL/GenBank/DDBJ databases">
        <title>Genomic Encyclopedia of Type Strains, Phase IV (KMG-IV): sequencing the most valuable type-strain genomes for metagenomic binning, comparative biology and taxonomic classification.</title>
        <authorList>
            <person name="Goeker M."/>
        </authorList>
    </citation>
    <scope>NUCLEOTIDE SEQUENCE [LARGE SCALE GENOMIC DNA]</scope>
    <source>
        <strain evidence="2 3">DSM 27057</strain>
    </source>
</reference>
<comment type="caution">
    <text evidence="2">The sequence shown here is derived from an EMBL/GenBank/DDBJ whole genome shotgun (WGS) entry which is preliminary data.</text>
</comment>
<accession>A0A7W6G833</accession>
<feature type="domain" description="Glycosyl transferase family 28 C-terminal" evidence="1">
    <location>
        <begin position="1"/>
        <end position="102"/>
    </location>
</feature>
<keyword evidence="2" id="KW-0808">Transferase</keyword>
<dbReference type="GO" id="GO:0016758">
    <property type="term" value="F:hexosyltransferase activity"/>
    <property type="evidence" value="ECO:0007669"/>
    <property type="project" value="InterPro"/>
</dbReference>
<keyword evidence="3" id="KW-1185">Reference proteome</keyword>
<evidence type="ECO:0000313" key="2">
    <source>
        <dbReference type="EMBL" id="MBB3956815.1"/>
    </source>
</evidence>
<proteinExistence type="predicted"/>
<evidence type="ECO:0000259" key="1">
    <source>
        <dbReference type="Pfam" id="PF04101"/>
    </source>
</evidence>
<dbReference type="AlphaFoldDB" id="A0A7W6G833"/>